<sequence length="178" mass="20001">MTRYCAFFASINVGGNRLTMADLRYAFEREEFENVETVVASGNVLFDFDERPTDGLEELFAHMMLDRFDMDTFAAVRNAAQVRAAVEDNPFTGVGLDHNVHTLFLERDAEQARFDKLVADHADRGPEKIAIGPRCLYIDYVDGVGQSRLSNAFIERRLGCRGTARNVRSLARIAAKMA</sequence>
<dbReference type="PANTHER" id="PTHR36439">
    <property type="entry name" value="BLL4334 PROTEIN"/>
    <property type="match status" value="1"/>
</dbReference>
<gene>
    <name evidence="1" type="ORF">A8V01_26520</name>
</gene>
<name>A0A2K2FU63_9SPHN</name>
<dbReference type="Pfam" id="PF08002">
    <property type="entry name" value="DUF1697"/>
    <property type="match status" value="1"/>
</dbReference>
<proteinExistence type="predicted"/>
<evidence type="ECO:0000313" key="1">
    <source>
        <dbReference type="EMBL" id="PNU02329.1"/>
    </source>
</evidence>
<dbReference type="Proteomes" id="UP000236327">
    <property type="component" value="Unassembled WGS sequence"/>
</dbReference>
<accession>A0A2K2FU63</accession>
<dbReference type="PANTHER" id="PTHR36439:SF1">
    <property type="entry name" value="DUF1697 DOMAIN-CONTAINING PROTEIN"/>
    <property type="match status" value="1"/>
</dbReference>
<dbReference type="RefSeq" id="WP_103098839.1">
    <property type="nucleotide sequence ID" value="NZ_LYMM01000078.1"/>
</dbReference>
<dbReference type="PIRSF" id="PIRSF008502">
    <property type="entry name" value="UCP008502"/>
    <property type="match status" value="1"/>
</dbReference>
<comment type="caution">
    <text evidence="1">The sequence shown here is derived from an EMBL/GenBank/DDBJ whole genome shotgun (WGS) entry which is preliminary data.</text>
</comment>
<dbReference type="InterPro" id="IPR012545">
    <property type="entry name" value="DUF1697"/>
</dbReference>
<protein>
    <recommendedName>
        <fullName evidence="3">DUF1697 domain-containing protein</fullName>
    </recommendedName>
</protein>
<evidence type="ECO:0000313" key="2">
    <source>
        <dbReference type="Proteomes" id="UP000236327"/>
    </source>
</evidence>
<dbReference type="AlphaFoldDB" id="A0A2K2FU63"/>
<dbReference type="Gene3D" id="3.30.70.1280">
    <property type="entry name" value="SP0830-like domains"/>
    <property type="match status" value="1"/>
</dbReference>
<dbReference type="OrthoDB" id="9806494at2"/>
<dbReference type="SUPFAM" id="SSF160379">
    <property type="entry name" value="SP0830-like"/>
    <property type="match status" value="1"/>
</dbReference>
<organism evidence="1 2">
    <name type="scientific">Novosphingobium guangzhouense</name>
    <dbReference type="NCBI Taxonomy" id="1850347"/>
    <lineage>
        <taxon>Bacteria</taxon>
        <taxon>Pseudomonadati</taxon>
        <taxon>Pseudomonadota</taxon>
        <taxon>Alphaproteobacteria</taxon>
        <taxon>Sphingomonadales</taxon>
        <taxon>Sphingomonadaceae</taxon>
        <taxon>Novosphingobium</taxon>
    </lineage>
</organism>
<reference evidence="1 2" key="1">
    <citation type="submission" date="2016-05" db="EMBL/GenBank/DDBJ databases">
        <title>Complete genome sequence of Novosphingobium guangzhouense SA925(T).</title>
        <authorList>
            <person name="Sha S."/>
        </authorList>
    </citation>
    <scope>NUCLEOTIDE SEQUENCE [LARGE SCALE GENOMIC DNA]</scope>
    <source>
        <strain evidence="1 2">SA925</strain>
    </source>
</reference>
<dbReference type="EMBL" id="LYMM01000078">
    <property type="protein sequence ID" value="PNU02329.1"/>
    <property type="molecule type" value="Genomic_DNA"/>
</dbReference>
<evidence type="ECO:0008006" key="3">
    <source>
        <dbReference type="Google" id="ProtNLM"/>
    </source>
</evidence>
<keyword evidence="2" id="KW-1185">Reference proteome</keyword>